<sequence>MTCQLLALIGLQIRIVLFLVQETKMRSSGLTRRIKDRGSLSWFWSASNELLHVLNGRQQRTNLLLAVVQNWFQSATMSAKTTGG</sequence>
<keyword evidence="1" id="KW-0732">Signal</keyword>
<feature type="signal peptide" evidence="1">
    <location>
        <begin position="1"/>
        <end position="18"/>
    </location>
</feature>
<gene>
    <name evidence="2" type="ORF">OESDEN_21482</name>
</gene>
<dbReference type="Proteomes" id="UP000053660">
    <property type="component" value="Unassembled WGS sequence"/>
</dbReference>
<keyword evidence="3" id="KW-1185">Reference proteome</keyword>
<dbReference type="EMBL" id="KN608295">
    <property type="protein sequence ID" value="KHJ78889.1"/>
    <property type="molecule type" value="Genomic_DNA"/>
</dbReference>
<protein>
    <recommendedName>
        <fullName evidence="4">Secreted protein</fullName>
    </recommendedName>
</protein>
<evidence type="ECO:0008006" key="4">
    <source>
        <dbReference type="Google" id="ProtNLM"/>
    </source>
</evidence>
<organism evidence="2 3">
    <name type="scientific">Oesophagostomum dentatum</name>
    <name type="common">Nodular worm</name>
    <dbReference type="NCBI Taxonomy" id="61180"/>
    <lineage>
        <taxon>Eukaryota</taxon>
        <taxon>Metazoa</taxon>
        <taxon>Ecdysozoa</taxon>
        <taxon>Nematoda</taxon>
        <taxon>Chromadorea</taxon>
        <taxon>Rhabditida</taxon>
        <taxon>Rhabditina</taxon>
        <taxon>Rhabditomorpha</taxon>
        <taxon>Strongyloidea</taxon>
        <taxon>Strongylidae</taxon>
        <taxon>Oesophagostomum</taxon>
    </lineage>
</organism>
<proteinExistence type="predicted"/>
<reference evidence="2 3" key="1">
    <citation type="submission" date="2014-03" db="EMBL/GenBank/DDBJ databases">
        <title>Draft genome of the hookworm Oesophagostomum dentatum.</title>
        <authorList>
            <person name="Mitreva M."/>
        </authorList>
    </citation>
    <scope>NUCLEOTIDE SEQUENCE [LARGE SCALE GENOMIC DNA]</scope>
    <source>
        <strain evidence="2 3">OD-Hann</strain>
    </source>
</reference>
<dbReference type="AlphaFoldDB" id="A0A0B1S1S1"/>
<feature type="chain" id="PRO_5002060679" description="Secreted protein" evidence="1">
    <location>
        <begin position="19"/>
        <end position="84"/>
    </location>
</feature>
<evidence type="ECO:0000313" key="3">
    <source>
        <dbReference type="Proteomes" id="UP000053660"/>
    </source>
</evidence>
<evidence type="ECO:0000313" key="2">
    <source>
        <dbReference type="EMBL" id="KHJ78889.1"/>
    </source>
</evidence>
<name>A0A0B1S1S1_OESDE</name>
<accession>A0A0B1S1S1</accession>
<evidence type="ECO:0000256" key="1">
    <source>
        <dbReference type="SAM" id="SignalP"/>
    </source>
</evidence>